<evidence type="ECO:0000313" key="4">
    <source>
        <dbReference type="EMBL" id="VIO92701.1"/>
    </source>
</evidence>
<accession>A0A4E9F8R8</accession>
<reference evidence="4" key="3">
    <citation type="submission" date="2019-04" db="EMBL/GenBank/DDBJ databases">
        <authorList>
            <person name="Howe K."/>
            <person name="Paulini M."/>
            <person name="Williams G."/>
        </authorList>
    </citation>
    <scope>NUCLEOTIDE SEQUENCE [LARGE SCALE GENOMIC DNA]</scope>
    <source>
        <strain evidence="4">FR3</strain>
    </source>
</reference>
<feature type="signal peptide" evidence="2">
    <location>
        <begin position="1"/>
        <end position="17"/>
    </location>
</feature>
<keyword evidence="1" id="KW-0472">Membrane</keyword>
<dbReference type="InterPro" id="IPR022559">
    <property type="entry name" value="SUP-1-like"/>
</dbReference>
<dbReference type="GO" id="GO:0045202">
    <property type="term" value="C:synapse"/>
    <property type="evidence" value="ECO:0007669"/>
    <property type="project" value="EnsemblMetazoa"/>
</dbReference>
<proteinExistence type="predicted"/>
<dbReference type="OMA" id="FNLQTWV"/>
<dbReference type="OrthoDB" id="5874082at2759"/>
<dbReference type="RefSeq" id="XP_001896163.1">
    <property type="nucleotide sequence ID" value="XM_001896128.1"/>
</dbReference>
<keyword evidence="1" id="KW-1133">Transmembrane helix</keyword>
<keyword evidence="5" id="KW-1185">Reference proteome</keyword>
<evidence type="ECO:0000313" key="7">
    <source>
        <dbReference type="WormBase" id="Bm9685"/>
    </source>
</evidence>
<gene>
    <name evidence="7" type="primary">bma-sup-1</name>
    <name evidence="3 6" type="synonym">Bma-sup-1</name>
    <name evidence="7" type="ORF">Bm9685</name>
    <name evidence="4" type="ORF">BM_BM9685</name>
    <name evidence="3" type="ORF">BM_Bm9685</name>
</gene>
<dbReference type="GO" id="GO:0032809">
    <property type="term" value="C:neuronal cell body membrane"/>
    <property type="evidence" value="ECO:0007669"/>
    <property type="project" value="EnsemblMetazoa"/>
</dbReference>
<feature type="transmembrane region" description="Helical" evidence="1">
    <location>
        <begin position="73"/>
        <end position="98"/>
    </location>
</feature>
<dbReference type="EMBL" id="CAAKNF010000192">
    <property type="protein sequence ID" value="VIO92701.1"/>
    <property type="molecule type" value="Genomic_DNA"/>
</dbReference>
<keyword evidence="2" id="KW-0732">Signal</keyword>
<reference evidence="3 5" key="1">
    <citation type="journal article" date="2007" name="Science">
        <title>Draft genome of the filarial nematode parasite Brugia malayi.</title>
        <authorList>
            <person name="Ghedin E."/>
            <person name="Wang S."/>
            <person name="Spiro D."/>
            <person name="Caler E."/>
            <person name="Zhao Q."/>
            <person name="Crabtree J."/>
            <person name="Allen J.E."/>
            <person name="Delcher A.L."/>
            <person name="Guiliano D.B."/>
            <person name="Miranda-Saavedra D."/>
            <person name="Angiuoli S.V."/>
            <person name="Creasy T."/>
            <person name="Amedeo P."/>
            <person name="Haas B."/>
            <person name="El-Sayed N.M."/>
            <person name="Wortman J.R."/>
            <person name="Feldblyum T."/>
            <person name="Tallon L."/>
            <person name="Schatz M."/>
            <person name="Shumway M."/>
            <person name="Koo H."/>
            <person name="Salzberg S.L."/>
            <person name="Schobel S."/>
            <person name="Pertea M."/>
            <person name="Pop M."/>
            <person name="White O."/>
            <person name="Barton G.J."/>
            <person name="Carlow C.K."/>
            <person name="Crawford M.J."/>
            <person name="Daub J."/>
            <person name="Dimmic M.W."/>
            <person name="Estes C.F."/>
            <person name="Foster J.M."/>
            <person name="Ganatra M."/>
            <person name="Gregory W.F."/>
            <person name="Johnson N.M."/>
            <person name="Jin J."/>
            <person name="Komuniecki R."/>
            <person name="Korf I."/>
            <person name="Kumar S."/>
            <person name="Laney S."/>
            <person name="Li B.W."/>
            <person name="Li W."/>
            <person name="Lindblom T.H."/>
            <person name="Lustigman S."/>
            <person name="Ma D."/>
            <person name="Maina C.V."/>
            <person name="Martin D.M."/>
            <person name="McCarter J.P."/>
            <person name="McReynolds L."/>
            <person name="Mitreva M."/>
            <person name="Nutman T.B."/>
            <person name="Parkinson J."/>
            <person name="Peregrin-Alvarez J.M."/>
            <person name="Poole C."/>
            <person name="Ren Q."/>
            <person name="Saunders L."/>
            <person name="Sluder A.E."/>
            <person name="Smith K."/>
            <person name="Stanke M."/>
            <person name="Unnasch T.R."/>
            <person name="Ware J."/>
            <person name="Wei A.D."/>
            <person name="Weil G."/>
            <person name="Williams D.J."/>
            <person name="Zhang Y."/>
            <person name="Williams S.A."/>
            <person name="Fraser-Liggett C."/>
            <person name="Slatko B."/>
            <person name="Blaxter M.L."/>
            <person name="Scott A.L."/>
        </authorList>
    </citation>
    <scope>NUCLEOTIDE SEQUENCE</scope>
    <source>
        <strain evidence="3 5">FR3</strain>
    </source>
</reference>
<protein>
    <submittedName>
        <fullName evidence="3 6">BMA-SUP-1</fullName>
    </submittedName>
</protein>
<feature type="chain" id="PRO_5013455924" evidence="2">
    <location>
        <begin position="18"/>
        <end position="101"/>
    </location>
</feature>
<reference evidence="3" key="2">
    <citation type="submission" date="2012-12" db="EMBL/GenBank/DDBJ databases">
        <authorList>
            <person name="Gao Y.W."/>
            <person name="Fan S.T."/>
            <person name="Sun H.T."/>
            <person name="Wang Z."/>
            <person name="Gao X.L."/>
            <person name="Li Y.G."/>
            <person name="Wang T.C."/>
            <person name="Zhang K."/>
            <person name="Xu W.W."/>
            <person name="Yu Z.J."/>
            <person name="Xia X.Z."/>
        </authorList>
    </citation>
    <scope>NUCLEOTIDE SEQUENCE</scope>
    <source>
        <strain evidence="3">FR3</strain>
    </source>
</reference>
<dbReference type="GO" id="GO:0043005">
    <property type="term" value="C:neuron projection"/>
    <property type="evidence" value="ECO:0007669"/>
    <property type="project" value="EnsemblMetazoa"/>
</dbReference>
<dbReference type="GeneID" id="6099616"/>
<keyword evidence="1" id="KW-0812">Transmembrane</keyword>
<evidence type="ECO:0000313" key="3">
    <source>
        <dbReference type="EMBL" id="CDP95134.1"/>
    </source>
</evidence>
<evidence type="ECO:0000313" key="6">
    <source>
        <dbReference type="WBParaSite" id="Bm9685.1"/>
    </source>
</evidence>
<organism evidence="3">
    <name type="scientific">Brugia malayi</name>
    <name type="common">Filarial nematode worm</name>
    <dbReference type="NCBI Taxonomy" id="6279"/>
    <lineage>
        <taxon>Eukaryota</taxon>
        <taxon>Metazoa</taxon>
        <taxon>Ecdysozoa</taxon>
        <taxon>Nematoda</taxon>
        <taxon>Chromadorea</taxon>
        <taxon>Rhabditida</taxon>
        <taxon>Spirurina</taxon>
        <taxon>Spiruromorpha</taxon>
        <taxon>Filarioidea</taxon>
        <taxon>Onchocercidae</taxon>
        <taxon>Brugia</taxon>
    </lineage>
</organism>
<dbReference type="EMBL" id="LN856932">
    <property type="protein sequence ID" value="CDP95134.1"/>
    <property type="molecule type" value="Genomic_DNA"/>
</dbReference>
<dbReference type="WormBase" id="Bm9685">
    <property type="protein sequence ID" value="BM00239"/>
    <property type="gene ID" value="WBGene00229946"/>
    <property type="gene designation" value="Bma-sup-1"/>
</dbReference>
<evidence type="ECO:0000256" key="1">
    <source>
        <dbReference type="SAM" id="Phobius"/>
    </source>
</evidence>
<dbReference type="PANTHER" id="PTHR34149">
    <property type="entry name" value="PROTEIN CBG11905-RELATED"/>
    <property type="match status" value="1"/>
</dbReference>
<reference evidence="6" key="4">
    <citation type="submission" date="2019-12" db="UniProtKB">
        <authorList>
            <consortium name="WormBaseParasite"/>
        </authorList>
    </citation>
    <scope>IDENTIFICATION</scope>
</reference>
<dbReference type="CTD" id="6099616"/>
<evidence type="ECO:0000256" key="2">
    <source>
        <dbReference type="SAM" id="SignalP"/>
    </source>
</evidence>
<dbReference type="WBParaSite" id="Bm9685.1">
    <property type="protein sequence ID" value="Bm9685.1"/>
    <property type="gene ID" value="WBGene00229946"/>
</dbReference>
<dbReference type="PANTHER" id="PTHR34149:SF2">
    <property type="entry name" value="PROTEIN CBG11905"/>
    <property type="match status" value="1"/>
</dbReference>
<dbReference type="KEGG" id="bmy:BM_BM9685"/>
<evidence type="ECO:0000313" key="5">
    <source>
        <dbReference type="Proteomes" id="UP000006672"/>
    </source>
</evidence>
<dbReference type="FunCoup" id="A0A0K0K045">
    <property type="interactions" value="57"/>
</dbReference>
<name>A0A0K0K045_BRUMA</name>
<dbReference type="Pfam" id="PF10853">
    <property type="entry name" value="DUF2650"/>
    <property type="match status" value="1"/>
</dbReference>
<dbReference type="Proteomes" id="UP000006672">
    <property type="component" value="Unassembled WGS sequence"/>
</dbReference>
<sequence>MLSTGLLLSIVATVVLCDGDAESVVREMTSTKDGATWCPVPVIGTQCPSSSIFHYYKCCGTANKECCFNLQTWVIVVLAVIAVMMLASFVLSVLRCLFCRR</sequence>
<accession>A0A0K0K045</accession>
<dbReference type="AlphaFoldDB" id="A0A0K0K045"/>